<sequence>MFSPFAFLFYNKYKLVNTTTNNASQLRITHLENELREAKLENTQLRGIILQVQRQFLLDIPLIAVVQENQGSDVISVSGGDDSRSQLSVELPIVQENILNDSPMDTLSNLDDFEPAATGESSHIQPMGESVVASTSDFQSMRNPVETYDAFGDQMSGRPSTVFQPYPDTDPGSDLSQFNDQPTTDDSVNEFHSPPTTNNHESSRTAVAPPDIQLTDRSARRFRYSDIRRTELSNQSRRRSTPYTPPRRPQRKRGVTRKDFEELCNSIRMLRRSFSPTAESESEFNRIYIVIKKISNRRPKTFTMGLINFRISQT</sequence>
<dbReference type="AlphaFoldDB" id="A0A1J1HXH4"/>
<organism evidence="3 4">
    <name type="scientific">Clunio marinus</name>
    <dbReference type="NCBI Taxonomy" id="568069"/>
    <lineage>
        <taxon>Eukaryota</taxon>
        <taxon>Metazoa</taxon>
        <taxon>Ecdysozoa</taxon>
        <taxon>Arthropoda</taxon>
        <taxon>Hexapoda</taxon>
        <taxon>Insecta</taxon>
        <taxon>Pterygota</taxon>
        <taxon>Neoptera</taxon>
        <taxon>Endopterygota</taxon>
        <taxon>Diptera</taxon>
        <taxon>Nematocera</taxon>
        <taxon>Chironomoidea</taxon>
        <taxon>Chironomidae</taxon>
        <taxon>Clunio</taxon>
    </lineage>
</organism>
<evidence type="ECO:0000256" key="2">
    <source>
        <dbReference type="SAM" id="MobiDB-lite"/>
    </source>
</evidence>
<evidence type="ECO:0000256" key="1">
    <source>
        <dbReference type="SAM" id="Coils"/>
    </source>
</evidence>
<keyword evidence="1" id="KW-0175">Coiled coil</keyword>
<name>A0A1J1HXH4_9DIPT</name>
<keyword evidence="4" id="KW-1185">Reference proteome</keyword>
<proteinExistence type="predicted"/>
<feature type="compositionally biased region" description="Polar residues" evidence="2">
    <location>
        <begin position="174"/>
        <end position="186"/>
    </location>
</feature>
<feature type="compositionally biased region" description="Basic and acidic residues" evidence="2">
    <location>
        <begin position="217"/>
        <end position="231"/>
    </location>
</feature>
<reference evidence="3 4" key="1">
    <citation type="submission" date="2015-04" db="EMBL/GenBank/DDBJ databases">
        <authorList>
            <person name="Syromyatnikov M.Y."/>
            <person name="Popov V.N."/>
        </authorList>
    </citation>
    <scope>NUCLEOTIDE SEQUENCE [LARGE SCALE GENOMIC DNA]</scope>
</reference>
<evidence type="ECO:0000313" key="3">
    <source>
        <dbReference type="EMBL" id="CRK92776.1"/>
    </source>
</evidence>
<evidence type="ECO:0000313" key="4">
    <source>
        <dbReference type="Proteomes" id="UP000183832"/>
    </source>
</evidence>
<gene>
    <name evidence="3" type="ORF">CLUMA_CG006332</name>
</gene>
<dbReference type="Proteomes" id="UP000183832">
    <property type="component" value="Unassembled WGS sequence"/>
</dbReference>
<dbReference type="EMBL" id="CVRI01000035">
    <property type="protein sequence ID" value="CRK92776.1"/>
    <property type="molecule type" value="Genomic_DNA"/>
</dbReference>
<feature type="region of interest" description="Disordered" evidence="2">
    <location>
        <begin position="150"/>
        <end position="256"/>
    </location>
</feature>
<accession>A0A1J1HXH4</accession>
<protein>
    <submittedName>
        <fullName evidence="3">CLUMA_CG006332, isoform A</fullName>
    </submittedName>
</protein>
<feature type="coiled-coil region" evidence="1">
    <location>
        <begin position="21"/>
        <end position="48"/>
    </location>
</feature>